<keyword evidence="3" id="KW-1185">Reference proteome</keyword>
<dbReference type="RefSeq" id="WP_189512231.1">
    <property type="nucleotide sequence ID" value="NZ_BMXG01000004.1"/>
</dbReference>
<dbReference type="EMBL" id="BMXG01000004">
    <property type="protein sequence ID" value="GHB95218.1"/>
    <property type="molecule type" value="Genomic_DNA"/>
</dbReference>
<comment type="caution">
    <text evidence="2">The sequence shown here is derived from an EMBL/GenBank/DDBJ whole genome shotgun (WGS) entry which is preliminary data.</text>
</comment>
<dbReference type="Proteomes" id="UP000642829">
    <property type="component" value="Unassembled WGS sequence"/>
</dbReference>
<dbReference type="Pfam" id="PF05099">
    <property type="entry name" value="TerB"/>
    <property type="match status" value="1"/>
</dbReference>
<dbReference type="InterPro" id="IPR007791">
    <property type="entry name" value="DjlA_N"/>
</dbReference>
<evidence type="ECO:0000259" key="1">
    <source>
        <dbReference type="Pfam" id="PF05099"/>
    </source>
</evidence>
<gene>
    <name evidence="2" type="ORF">GCM10007047_08610</name>
</gene>
<sequence length="132" mass="15274">MINKELSLAVAKVLIAAAWVDGVVQPEEERFLTDFIPRMPGIEEQTWDDLSPMLEQPIYEAERIRLLRDMRNLIIDQKDRRFAIQAINQLFISDGEIAPEEEEAVRQMVSIINGDENAVYQEMLKMIQRLAS</sequence>
<evidence type="ECO:0000313" key="3">
    <source>
        <dbReference type="Proteomes" id="UP000642829"/>
    </source>
</evidence>
<dbReference type="InterPro" id="IPR029024">
    <property type="entry name" value="TerB-like"/>
</dbReference>
<dbReference type="SUPFAM" id="SSF158682">
    <property type="entry name" value="TerB-like"/>
    <property type="match status" value="1"/>
</dbReference>
<reference evidence="2" key="1">
    <citation type="journal article" date="2014" name="Int. J. Syst. Evol. Microbiol.">
        <title>Complete genome sequence of Corynebacterium casei LMG S-19264T (=DSM 44701T), isolated from a smear-ripened cheese.</title>
        <authorList>
            <consortium name="US DOE Joint Genome Institute (JGI-PGF)"/>
            <person name="Walter F."/>
            <person name="Albersmeier A."/>
            <person name="Kalinowski J."/>
            <person name="Ruckert C."/>
        </authorList>
    </citation>
    <scope>NUCLEOTIDE SEQUENCE</scope>
    <source>
        <strain evidence="2">KCTC 12870</strain>
    </source>
</reference>
<organism evidence="2 3">
    <name type="scientific">Cerasicoccus arenae</name>
    <dbReference type="NCBI Taxonomy" id="424488"/>
    <lineage>
        <taxon>Bacteria</taxon>
        <taxon>Pseudomonadati</taxon>
        <taxon>Verrucomicrobiota</taxon>
        <taxon>Opitutia</taxon>
        <taxon>Puniceicoccales</taxon>
        <taxon>Cerasicoccaceae</taxon>
        <taxon>Cerasicoccus</taxon>
    </lineage>
</organism>
<accession>A0A8J3DFH8</accession>
<dbReference type="CDD" id="cd07177">
    <property type="entry name" value="terB_like"/>
    <property type="match status" value="1"/>
</dbReference>
<name>A0A8J3DFH8_9BACT</name>
<reference evidence="2" key="2">
    <citation type="submission" date="2020-09" db="EMBL/GenBank/DDBJ databases">
        <authorList>
            <person name="Sun Q."/>
            <person name="Kim S."/>
        </authorList>
    </citation>
    <scope>NUCLEOTIDE SEQUENCE</scope>
    <source>
        <strain evidence="2">KCTC 12870</strain>
    </source>
</reference>
<dbReference type="AlphaFoldDB" id="A0A8J3DFH8"/>
<protein>
    <recommendedName>
        <fullName evidence="1">Co-chaperone DjlA N-terminal domain-containing protein</fullName>
    </recommendedName>
</protein>
<dbReference type="Gene3D" id="1.10.3680.10">
    <property type="entry name" value="TerB-like"/>
    <property type="match status" value="1"/>
</dbReference>
<evidence type="ECO:0000313" key="2">
    <source>
        <dbReference type="EMBL" id="GHB95218.1"/>
    </source>
</evidence>
<proteinExistence type="predicted"/>
<feature type="domain" description="Co-chaperone DjlA N-terminal" evidence="1">
    <location>
        <begin position="8"/>
        <end position="113"/>
    </location>
</feature>